<feature type="signal peptide" evidence="2">
    <location>
        <begin position="1"/>
        <end position="20"/>
    </location>
</feature>
<comment type="caution">
    <text evidence="3">The sequence shown here is derived from an EMBL/GenBank/DDBJ whole genome shotgun (WGS) entry which is preliminary data.</text>
</comment>
<evidence type="ECO:0000256" key="1">
    <source>
        <dbReference type="SAM" id="MobiDB-lite"/>
    </source>
</evidence>
<keyword evidence="4" id="KW-1185">Reference proteome</keyword>
<accession>A0ABQ8UFL4</accession>
<gene>
    <name evidence="3" type="ORF">PAPYR_6302</name>
</gene>
<feature type="compositionally biased region" description="Pro residues" evidence="1">
    <location>
        <begin position="144"/>
        <end position="156"/>
    </location>
</feature>
<evidence type="ECO:0000256" key="2">
    <source>
        <dbReference type="SAM" id="SignalP"/>
    </source>
</evidence>
<evidence type="ECO:0000313" key="3">
    <source>
        <dbReference type="EMBL" id="KAJ4458039.1"/>
    </source>
</evidence>
<feature type="region of interest" description="Disordered" evidence="1">
    <location>
        <begin position="134"/>
        <end position="162"/>
    </location>
</feature>
<proteinExistence type="predicted"/>
<evidence type="ECO:0000313" key="4">
    <source>
        <dbReference type="Proteomes" id="UP001141327"/>
    </source>
</evidence>
<keyword evidence="2" id="KW-0732">Signal</keyword>
<dbReference type="Proteomes" id="UP001141327">
    <property type="component" value="Unassembled WGS sequence"/>
</dbReference>
<reference evidence="3" key="1">
    <citation type="journal article" date="2022" name="bioRxiv">
        <title>Genomics of Preaxostyla Flagellates Illuminates Evolutionary Transitions and the Path Towards Mitochondrial Loss.</title>
        <authorList>
            <person name="Novak L.V.F."/>
            <person name="Treitli S.C."/>
            <person name="Pyrih J."/>
            <person name="Halakuc P."/>
            <person name="Pipaliya S.V."/>
            <person name="Vacek V."/>
            <person name="Brzon O."/>
            <person name="Soukal P."/>
            <person name="Eme L."/>
            <person name="Dacks J.B."/>
            <person name="Karnkowska A."/>
            <person name="Elias M."/>
            <person name="Hampl V."/>
        </authorList>
    </citation>
    <scope>NUCLEOTIDE SEQUENCE</scope>
    <source>
        <strain evidence="3">RCP-MX</strain>
    </source>
</reference>
<feature type="region of interest" description="Disordered" evidence="1">
    <location>
        <begin position="262"/>
        <end position="282"/>
    </location>
</feature>
<sequence>MLVFSLLFARSFVILPSSLALEKRCDKRPHGRFCGPVVSFLTSRWLACPRFLRQIEFEQASRHCSMDQIEAVYEKIDFPGCDITENPDETDKAVTPITIPARFLRDPTEDLAGSRIIFEAQYHLRKVPLVDPLRKRPKDKIPSFLPPHPVPPPPSTPTKAAPSLDFRSPITPPTLSLGMDVDSLLSMVTPTAPRHLQLEEAITVDGDPIATVTSPAIPIPSSTTTTDAATKADLAKLEAARAMTAEEFSVVAQMAGFYRVSDLPRPLDDDPEDLVPPPAADH</sequence>
<organism evidence="3 4">
    <name type="scientific">Paratrimastix pyriformis</name>
    <dbReference type="NCBI Taxonomy" id="342808"/>
    <lineage>
        <taxon>Eukaryota</taxon>
        <taxon>Metamonada</taxon>
        <taxon>Preaxostyla</taxon>
        <taxon>Paratrimastigidae</taxon>
        <taxon>Paratrimastix</taxon>
    </lineage>
</organism>
<feature type="chain" id="PRO_5045199678" evidence="2">
    <location>
        <begin position="21"/>
        <end position="282"/>
    </location>
</feature>
<dbReference type="EMBL" id="JAPMOS010000035">
    <property type="protein sequence ID" value="KAJ4458039.1"/>
    <property type="molecule type" value="Genomic_DNA"/>
</dbReference>
<protein>
    <submittedName>
        <fullName evidence="3">Uncharacterized protein</fullName>
    </submittedName>
</protein>
<name>A0ABQ8UFL4_9EUKA</name>